<comment type="caution">
    <text evidence="2">The sequence shown here is derived from an EMBL/GenBank/DDBJ whole genome shotgun (WGS) entry which is preliminary data.</text>
</comment>
<accession>A0A6A3IK52</accession>
<dbReference type="Proteomes" id="UP000429607">
    <property type="component" value="Unassembled WGS sequence"/>
</dbReference>
<dbReference type="EMBL" id="QXFV01002658">
    <property type="protein sequence ID" value="KAE8984920.1"/>
    <property type="molecule type" value="Genomic_DNA"/>
</dbReference>
<evidence type="ECO:0000313" key="2">
    <source>
        <dbReference type="EMBL" id="KAE8982407.1"/>
    </source>
</evidence>
<feature type="chain" id="PRO_5036379744" description="RxLR effector protein" evidence="1">
    <location>
        <begin position="18"/>
        <end position="55"/>
    </location>
</feature>
<feature type="signal peptide" evidence="1">
    <location>
        <begin position="1"/>
        <end position="17"/>
    </location>
</feature>
<dbReference type="EMBL" id="QXFU01002710">
    <property type="protein sequence ID" value="KAE8982407.1"/>
    <property type="molecule type" value="Genomic_DNA"/>
</dbReference>
<proteinExistence type="predicted"/>
<evidence type="ECO:0000313" key="3">
    <source>
        <dbReference type="EMBL" id="KAE8984920.1"/>
    </source>
</evidence>
<organism evidence="2 5">
    <name type="scientific">Phytophthora rubi</name>
    <dbReference type="NCBI Taxonomy" id="129364"/>
    <lineage>
        <taxon>Eukaryota</taxon>
        <taxon>Sar</taxon>
        <taxon>Stramenopiles</taxon>
        <taxon>Oomycota</taxon>
        <taxon>Peronosporomycetes</taxon>
        <taxon>Peronosporales</taxon>
        <taxon>Peronosporaceae</taxon>
        <taxon>Phytophthora</taxon>
    </lineage>
</organism>
<protein>
    <recommendedName>
        <fullName evidence="6">RxLR effector protein</fullName>
    </recommendedName>
</protein>
<evidence type="ECO:0008006" key="6">
    <source>
        <dbReference type="Google" id="ProtNLM"/>
    </source>
</evidence>
<name>A0A6A3IK52_9STRA</name>
<evidence type="ECO:0000313" key="4">
    <source>
        <dbReference type="Proteomes" id="UP000429607"/>
    </source>
</evidence>
<keyword evidence="1" id="KW-0732">Signal</keyword>
<evidence type="ECO:0000313" key="5">
    <source>
        <dbReference type="Proteomes" id="UP000435112"/>
    </source>
</evidence>
<gene>
    <name evidence="3" type="ORF">PR001_g23043</name>
    <name evidence="2" type="ORF">PR002_g23538</name>
</gene>
<sequence length="55" mass="6219">MSLIQCKLMVWSMLTLCFRVTHFGTMLASLESLRDVDLHLTCCALLKVSTSLSNR</sequence>
<dbReference type="Proteomes" id="UP000435112">
    <property type="component" value="Unassembled WGS sequence"/>
</dbReference>
<dbReference type="AlphaFoldDB" id="A0A6A3IK52"/>
<evidence type="ECO:0000256" key="1">
    <source>
        <dbReference type="SAM" id="SignalP"/>
    </source>
</evidence>
<reference evidence="4 5" key="1">
    <citation type="submission" date="2018-09" db="EMBL/GenBank/DDBJ databases">
        <title>Genomic investigation of the strawberry pathogen Phytophthora fragariae indicates pathogenicity is determined by transcriptional variation in three key races.</title>
        <authorList>
            <person name="Adams T.M."/>
            <person name="Armitage A.D."/>
            <person name="Sobczyk M.K."/>
            <person name="Bates H.J."/>
            <person name="Dunwell J.M."/>
            <person name="Nellist C.F."/>
            <person name="Harrison R.J."/>
        </authorList>
    </citation>
    <scope>NUCLEOTIDE SEQUENCE [LARGE SCALE GENOMIC DNA]</scope>
    <source>
        <strain evidence="3 4">SCRP249</strain>
        <strain evidence="2 5">SCRP324</strain>
    </source>
</reference>